<dbReference type="Proteomes" id="UP001190700">
    <property type="component" value="Unassembled WGS sequence"/>
</dbReference>
<proteinExistence type="predicted"/>
<keyword evidence="3" id="KW-1185">Reference proteome</keyword>
<feature type="region of interest" description="Disordered" evidence="1">
    <location>
        <begin position="156"/>
        <end position="195"/>
    </location>
</feature>
<dbReference type="EMBL" id="LGRX02021344">
    <property type="protein sequence ID" value="KAK3256778.1"/>
    <property type="molecule type" value="Genomic_DNA"/>
</dbReference>
<protein>
    <submittedName>
        <fullName evidence="2">Uncharacterized protein</fullName>
    </submittedName>
</protein>
<sequence>MWEKRERQFFVLSEATRAHWDLVERLIRHTEGDSERMVPMGSVSGEFQLPFYYEVDQRWRYQPLKHVQKVDIADLRARLKMKYDEVLSGRQAGPLLVLSDLTCKAEKFYPVTDGEGGHGEVFESNASAQEYLHLGEGTMMLSACKSEEAARELLDNYGSRRPPPAQTHKAVRRDDAGPSGHASLPAAPQPPRLIKQTWLDGPFDPHTMRPNMFQGTYEPESETDSADAAVVSKWLDPAQVTDLLQKNGQAVFLVRYRRWRGEMLLYLGECNNDRGKGVHTTALGSM</sequence>
<evidence type="ECO:0000256" key="1">
    <source>
        <dbReference type="SAM" id="MobiDB-lite"/>
    </source>
</evidence>
<evidence type="ECO:0000313" key="3">
    <source>
        <dbReference type="Proteomes" id="UP001190700"/>
    </source>
</evidence>
<name>A0AAE0FBR6_9CHLO</name>
<gene>
    <name evidence="2" type="ORF">CYMTET_34105</name>
</gene>
<accession>A0AAE0FBR6</accession>
<reference evidence="2 3" key="1">
    <citation type="journal article" date="2015" name="Genome Biol. Evol.">
        <title>Comparative Genomics of a Bacterivorous Green Alga Reveals Evolutionary Causalities and Consequences of Phago-Mixotrophic Mode of Nutrition.</title>
        <authorList>
            <person name="Burns J.A."/>
            <person name="Paasch A."/>
            <person name="Narechania A."/>
            <person name="Kim E."/>
        </authorList>
    </citation>
    <scope>NUCLEOTIDE SEQUENCE [LARGE SCALE GENOMIC DNA]</scope>
    <source>
        <strain evidence="2 3">PLY_AMNH</strain>
    </source>
</reference>
<organism evidence="2 3">
    <name type="scientific">Cymbomonas tetramitiformis</name>
    <dbReference type="NCBI Taxonomy" id="36881"/>
    <lineage>
        <taxon>Eukaryota</taxon>
        <taxon>Viridiplantae</taxon>
        <taxon>Chlorophyta</taxon>
        <taxon>Pyramimonadophyceae</taxon>
        <taxon>Pyramimonadales</taxon>
        <taxon>Pyramimonadaceae</taxon>
        <taxon>Cymbomonas</taxon>
    </lineage>
</organism>
<evidence type="ECO:0000313" key="2">
    <source>
        <dbReference type="EMBL" id="KAK3256778.1"/>
    </source>
</evidence>
<comment type="caution">
    <text evidence="2">The sequence shown here is derived from an EMBL/GenBank/DDBJ whole genome shotgun (WGS) entry which is preliminary data.</text>
</comment>
<dbReference type="AlphaFoldDB" id="A0AAE0FBR6"/>